<dbReference type="InterPro" id="IPR036249">
    <property type="entry name" value="Thioredoxin-like_sf"/>
</dbReference>
<reference evidence="11" key="2">
    <citation type="submission" date="2010-07" db="EMBL/GenBank/DDBJ databases">
        <authorList>
            <consortium name="The Broad Institute Genome Sequencing Platform"/>
            <consortium name="Broad Institute Genome Sequencing Center for Infectious Disease"/>
            <person name="Ma L.-J."/>
            <person name="Dead R."/>
            <person name="Young S."/>
            <person name="Zeng Q."/>
            <person name="Koehrsen M."/>
            <person name="Alvarado L."/>
            <person name="Berlin A."/>
            <person name="Chapman S.B."/>
            <person name="Chen Z."/>
            <person name="Freedman E."/>
            <person name="Gellesch M."/>
            <person name="Goldberg J."/>
            <person name="Griggs A."/>
            <person name="Gujja S."/>
            <person name="Heilman E.R."/>
            <person name="Heiman D."/>
            <person name="Hepburn T."/>
            <person name="Howarth C."/>
            <person name="Jen D."/>
            <person name="Larson L."/>
            <person name="Mehta T."/>
            <person name="Neiman D."/>
            <person name="Pearson M."/>
            <person name="Roberts A."/>
            <person name="Saif S."/>
            <person name="Shea T."/>
            <person name="Shenoy N."/>
            <person name="Sisk P."/>
            <person name="Stolte C."/>
            <person name="Sykes S."/>
            <person name="Walk T."/>
            <person name="White J."/>
            <person name="Yandava C."/>
            <person name="Haas B."/>
            <person name="Nusbaum C."/>
            <person name="Birren B."/>
        </authorList>
    </citation>
    <scope>NUCLEOTIDE SEQUENCE</scope>
    <source>
        <strain evidence="11">R3-111a-1</strain>
    </source>
</reference>
<evidence type="ECO:0000256" key="4">
    <source>
        <dbReference type="ARBA" id="ARBA00023002"/>
    </source>
</evidence>
<dbReference type="EnsemblFungi" id="EJT70495">
    <property type="protein sequence ID" value="EJT70495"/>
    <property type="gene ID" value="GGTG_11518"/>
</dbReference>
<accession>J3PDF0</accession>
<dbReference type="AlphaFoldDB" id="J3PDF0"/>
<dbReference type="GO" id="GO:0042744">
    <property type="term" value="P:hydrogen peroxide catabolic process"/>
    <property type="evidence" value="ECO:0007669"/>
    <property type="project" value="TreeGrafter"/>
</dbReference>
<sequence length="167" mass="17816">MATTLKAGDAFPEDVAFTYVPPSGKQEDVVACGTGIKYDASKEFKSKKVVLVSVPGAFTPTCQEQHVTGFIAKRDELKAKGVDQVVFIAYNDHWVMSAWGKANGVHDDFILFASDDGAKFSKSLGWTMGERTARYAVVVDKGKVVYAEKEGGSGTAVSGAEAVLAKL</sequence>
<dbReference type="GO" id="GO:0005739">
    <property type="term" value="C:mitochondrion"/>
    <property type="evidence" value="ECO:0007669"/>
    <property type="project" value="TreeGrafter"/>
</dbReference>
<dbReference type="InterPro" id="IPR013766">
    <property type="entry name" value="Thioredoxin_domain"/>
</dbReference>
<dbReference type="OrthoDB" id="195498at2759"/>
<dbReference type="InterPro" id="IPR013740">
    <property type="entry name" value="Redoxin"/>
</dbReference>
<dbReference type="RefSeq" id="XP_009227673.1">
    <property type="nucleotide sequence ID" value="XM_009229409.1"/>
</dbReference>
<keyword evidence="3 9" id="KW-0049">Antioxidant</keyword>
<proteinExistence type="inferred from homology"/>
<keyword evidence="2 9" id="KW-0575">Peroxidase</keyword>
<dbReference type="PROSITE" id="PS51352">
    <property type="entry name" value="THIOREDOXIN_2"/>
    <property type="match status" value="1"/>
</dbReference>
<reference evidence="11" key="3">
    <citation type="submission" date="2010-09" db="EMBL/GenBank/DDBJ databases">
        <title>Annotation of Gaeumannomyces graminis var. tritici R3-111a-1.</title>
        <authorList>
            <consortium name="The Broad Institute Genome Sequencing Platform"/>
            <person name="Ma L.-J."/>
            <person name="Dead R."/>
            <person name="Young S.K."/>
            <person name="Zeng Q."/>
            <person name="Gargeya S."/>
            <person name="Fitzgerald M."/>
            <person name="Haas B."/>
            <person name="Abouelleil A."/>
            <person name="Alvarado L."/>
            <person name="Arachchi H.M."/>
            <person name="Berlin A."/>
            <person name="Brown A."/>
            <person name="Chapman S.B."/>
            <person name="Chen Z."/>
            <person name="Dunbar C."/>
            <person name="Freedman E."/>
            <person name="Gearin G."/>
            <person name="Gellesch M."/>
            <person name="Goldberg J."/>
            <person name="Griggs A."/>
            <person name="Gujja S."/>
            <person name="Heiman D."/>
            <person name="Howarth C."/>
            <person name="Larson L."/>
            <person name="Lui A."/>
            <person name="MacDonald P.J.P."/>
            <person name="Mehta T."/>
            <person name="Montmayeur A."/>
            <person name="Murphy C."/>
            <person name="Neiman D."/>
            <person name="Pearson M."/>
            <person name="Priest M."/>
            <person name="Roberts A."/>
            <person name="Saif S."/>
            <person name="Shea T."/>
            <person name="Shenoy N."/>
            <person name="Sisk P."/>
            <person name="Stolte C."/>
            <person name="Sykes S."/>
            <person name="Yandava C."/>
            <person name="Wortman J."/>
            <person name="Nusbaum C."/>
            <person name="Birren B."/>
        </authorList>
    </citation>
    <scope>NUCLEOTIDE SEQUENCE</scope>
    <source>
        <strain evidence="11">R3-111a-1</strain>
    </source>
</reference>
<dbReference type="FunCoup" id="J3PDF0">
    <property type="interactions" value="557"/>
</dbReference>
<evidence type="ECO:0000313" key="12">
    <source>
        <dbReference type="EnsemblFungi" id="EJT70495"/>
    </source>
</evidence>
<organism evidence="11">
    <name type="scientific">Gaeumannomyces tritici (strain R3-111a-1)</name>
    <name type="common">Wheat and barley take-all root rot fungus</name>
    <name type="synonym">Gaeumannomyces graminis var. tritici</name>
    <dbReference type="NCBI Taxonomy" id="644352"/>
    <lineage>
        <taxon>Eukaryota</taxon>
        <taxon>Fungi</taxon>
        <taxon>Dikarya</taxon>
        <taxon>Ascomycota</taxon>
        <taxon>Pezizomycotina</taxon>
        <taxon>Sordariomycetes</taxon>
        <taxon>Sordariomycetidae</taxon>
        <taxon>Magnaporthales</taxon>
        <taxon>Magnaporthaceae</taxon>
        <taxon>Gaeumannomyces</taxon>
    </lineage>
</organism>
<dbReference type="GO" id="GO:0005777">
    <property type="term" value="C:peroxisome"/>
    <property type="evidence" value="ECO:0007669"/>
    <property type="project" value="TreeGrafter"/>
</dbReference>
<dbReference type="GeneID" id="20351976"/>
<reference evidence="12" key="4">
    <citation type="journal article" date="2015" name="G3 (Bethesda)">
        <title>Genome sequences of three phytopathogenic species of the Magnaporthaceae family of fungi.</title>
        <authorList>
            <person name="Okagaki L.H."/>
            <person name="Nunes C.C."/>
            <person name="Sailsbery J."/>
            <person name="Clay B."/>
            <person name="Brown D."/>
            <person name="John T."/>
            <person name="Oh Y."/>
            <person name="Young N."/>
            <person name="Fitzgerald M."/>
            <person name="Haas B.J."/>
            <person name="Zeng Q."/>
            <person name="Young S."/>
            <person name="Adiconis X."/>
            <person name="Fan L."/>
            <person name="Levin J.Z."/>
            <person name="Mitchell T.K."/>
            <person name="Okubara P.A."/>
            <person name="Farman M.L."/>
            <person name="Kohn L.M."/>
            <person name="Birren B."/>
            <person name="Ma L.-J."/>
            <person name="Dean R.A."/>
        </authorList>
    </citation>
    <scope>NUCLEOTIDE SEQUENCE</scope>
    <source>
        <strain evidence="12">R3-111a-1</strain>
    </source>
</reference>
<comment type="function">
    <text evidence="9">Thiol-specific peroxidase that catalyzes the reduction of hydrogen peroxide and organic hydroperoxides to water and alcohols, respectively. Plays a role in cell protection against oxidative stress by detoxifying peroxides.</text>
</comment>
<evidence type="ECO:0000313" key="13">
    <source>
        <dbReference type="Proteomes" id="UP000006039"/>
    </source>
</evidence>
<dbReference type="HOGENOM" id="CLU_072440_1_1_1"/>
<evidence type="ECO:0000256" key="2">
    <source>
        <dbReference type="ARBA" id="ARBA00022559"/>
    </source>
</evidence>
<evidence type="ECO:0000256" key="1">
    <source>
        <dbReference type="ARBA" id="ARBA00010505"/>
    </source>
</evidence>
<dbReference type="CDD" id="cd03013">
    <property type="entry name" value="PRX5_like"/>
    <property type="match status" value="1"/>
</dbReference>
<comment type="similarity">
    <text evidence="1 9">Belongs to the peroxiredoxin family. Prx5 subfamily.</text>
</comment>
<dbReference type="GO" id="GO:0008379">
    <property type="term" value="F:thioredoxin peroxidase activity"/>
    <property type="evidence" value="ECO:0007669"/>
    <property type="project" value="EnsemblFungi"/>
</dbReference>
<reference evidence="13" key="1">
    <citation type="submission" date="2010-07" db="EMBL/GenBank/DDBJ databases">
        <title>The genome sequence of Gaeumannomyces graminis var. tritici strain R3-111a-1.</title>
        <authorList>
            <consortium name="The Broad Institute Genome Sequencing Platform"/>
            <person name="Ma L.-J."/>
            <person name="Dead R."/>
            <person name="Young S."/>
            <person name="Zeng Q."/>
            <person name="Koehrsen M."/>
            <person name="Alvarado L."/>
            <person name="Berlin A."/>
            <person name="Chapman S.B."/>
            <person name="Chen Z."/>
            <person name="Freedman E."/>
            <person name="Gellesch M."/>
            <person name="Goldberg J."/>
            <person name="Griggs A."/>
            <person name="Gujja S."/>
            <person name="Heilman E.R."/>
            <person name="Heiman D."/>
            <person name="Hepburn T."/>
            <person name="Howarth C."/>
            <person name="Jen D."/>
            <person name="Larson L."/>
            <person name="Mehta T."/>
            <person name="Neiman D."/>
            <person name="Pearson M."/>
            <person name="Roberts A."/>
            <person name="Saif S."/>
            <person name="Shea T."/>
            <person name="Shenoy N."/>
            <person name="Sisk P."/>
            <person name="Stolte C."/>
            <person name="Sykes S."/>
            <person name="Walk T."/>
            <person name="White J."/>
            <person name="Yandava C."/>
            <person name="Haas B."/>
            <person name="Nusbaum C."/>
            <person name="Birren B."/>
        </authorList>
    </citation>
    <scope>NUCLEOTIDE SEQUENCE [LARGE SCALE GENOMIC DNA]</scope>
    <source>
        <strain evidence="13">R3-111a-1</strain>
    </source>
</reference>
<feature type="domain" description="Thioredoxin" evidence="10">
    <location>
        <begin position="5"/>
        <end position="167"/>
    </location>
</feature>
<dbReference type="GO" id="GO:0034599">
    <property type="term" value="P:cellular response to oxidative stress"/>
    <property type="evidence" value="ECO:0007669"/>
    <property type="project" value="EnsemblFungi"/>
</dbReference>
<keyword evidence="5 9" id="KW-0676">Redox-active center</keyword>
<gene>
    <name evidence="12" type="primary">20351976</name>
    <name evidence="11" type="ORF">GGTG_11518</name>
</gene>
<evidence type="ECO:0000256" key="5">
    <source>
        <dbReference type="ARBA" id="ARBA00023284"/>
    </source>
</evidence>
<dbReference type="PANTHER" id="PTHR10430:SF16">
    <property type="entry name" value="PEROXIREDOXIN-5, MITOCHONDRIAL"/>
    <property type="match status" value="1"/>
</dbReference>
<evidence type="ECO:0000256" key="9">
    <source>
        <dbReference type="RuleBase" id="RU366011"/>
    </source>
</evidence>
<feature type="active site" description="Cysteine sulfenic acid (-SOH) intermediate" evidence="8">
    <location>
        <position position="62"/>
    </location>
</feature>
<dbReference type="GO" id="GO:0045454">
    <property type="term" value="P:cell redox homeostasis"/>
    <property type="evidence" value="ECO:0007669"/>
    <property type="project" value="EnsemblFungi"/>
</dbReference>
<evidence type="ECO:0000256" key="7">
    <source>
        <dbReference type="ARBA" id="ARBA00079296"/>
    </source>
</evidence>
<name>J3PDF0_GAET3</name>
<dbReference type="GO" id="GO:0010038">
    <property type="term" value="P:response to metal ion"/>
    <property type="evidence" value="ECO:0007669"/>
    <property type="project" value="EnsemblFungi"/>
</dbReference>
<dbReference type="EMBL" id="GL385401">
    <property type="protein sequence ID" value="EJT70495.1"/>
    <property type="molecule type" value="Genomic_DNA"/>
</dbReference>
<keyword evidence="13" id="KW-1185">Reference proteome</keyword>
<evidence type="ECO:0000256" key="8">
    <source>
        <dbReference type="PIRSR" id="PIRSR637944-1"/>
    </source>
</evidence>
<dbReference type="PANTHER" id="PTHR10430">
    <property type="entry name" value="PEROXIREDOXIN"/>
    <property type="match status" value="1"/>
</dbReference>
<reference evidence="12" key="5">
    <citation type="submission" date="2018-04" db="UniProtKB">
        <authorList>
            <consortium name="EnsemblFungi"/>
        </authorList>
    </citation>
    <scope>IDENTIFICATION</scope>
    <source>
        <strain evidence="12">R3-111a-1</strain>
    </source>
</reference>
<evidence type="ECO:0000259" key="10">
    <source>
        <dbReference type="PROSITE" id="PS51352"/>
    </source>
</evidence>
<evidence type="ECO:0000313" key="11">
    <source>
        <dbReference type="EMBL" id="EJT70495.1"/>
    </source>
</evidence>
<protein>
    <recommendedName>
        <fullName evidence="6">Thioredoxin peroxidase</fullName>
    </recommendedName>
    <alternativeName>
        <fullName evidence="7">Thioredoxin-dependent peroxiredoxin</fullName>
    </alternativeName>
</protein>
<dbReference type="eggNOG" id="KOG0541">
    <property type="taxonomic scope" value="Eukaryota"/>
</dbReference>
<evidence type="ECO:0000256" key="6">
    <source>
        <dbReference type="ARBA" id="ARBA00032824"/>
    </source>
</evidence>
<dbReference type="Proteomes" id="UP000006039">
    <property type="component" value="Unassembled WGS sequence"/>
</dbReference>
<dbReference type="Gene3D" id="3.40.30.10">
    <property type="entry name" value="Glutaredoxin"/>
    <property type="match status" value="1"/>
</dbReference>
<dbReference type="InterPro" id="IPR037944">
    <property type="entry name" value="PRX5-like"/>
</dbReference>
<dbReference type="STRING" id="644352.J3PDF0"/>
<dbReference type="VEuPathDB" id="FungiDB:GGTG_11518"/>
<dbReference type="SUPFAM" id="SSF52833">
    <property type="entry name" value="Thioredoxin-like"/>
    <property type="match status" value="1"/>
</dbReference>
<evidence type="ECO:0000256" key="3">
    <source>
        <dbReference type="ARBA" id="ARBA00022862"/>
    </source>
</evidence>
<dbReference type="FunFam" id="3.40.30.10:FF:000020">
    <property type="entry name" value="Peroxiredoxin"/>
    <property type="match status" value="1"/>
</dbReference>
<dbReference type="Pfam" id="PF08534">
    <property type="entry name" value="Redoxin"/>
    <property type="match status" value="1"/>
</dbReference>
<keyword evidence="4 9" id="KW-0560">Oxidoreductase</keyword>